<gene>
    <name evidence="1" type="ORF">H8707_07405</name>
</gene>
<dbReference type="EMBL" id="JACRTG010000018">
    <property type="protein sequence ID" value="MBC8588061.1"/>
    <property type="molecule type" value="Genomic_DNA"/>
</dbReference>
<keyword evidence="2" id="KW-1185">Reference proteome</keyword>
<proteinExistence type="predicted"/>
<evidence type="ECO:0000313" key="1">
    <source>
        <dbReference type="EMBL" id="MBC8588061.1"/>
    </source>
</evidence>
<comment type="caution">
    <text evidence="1">The sequence shown here is derived from an EMBL/GenBank/DDBJ whole genome shotgun (WGS) entry which is preliminary data.</text>
</comment>
<reference evidence="1" key="1">
    <citation type="submission" date="2020-08" db="EMBL/GenBank/DDBJ databases">
        <title>Genome public.</title>
        <authorList>
            <person name="Liu C."/>
            <person name="Sun Q."/>
        </authorList>
    </citation>
    <scope>NUCLEOTIDE SEQUENCE</scope>
    <source>
        <strain evidence="1">BX21</strain>
    </source>
</reference>
<dbReference type="Proteomes" id="UP000601171">
    <property type="component" value="Unassembled WGS sequence"/>
</dbReference>
<sequence>MKFEIYGLSKETIDQDKWGEKQGIFLGTYDGVQFSSNEYELEQLEEFDYIHIFINGQLKSHYPKRFNQNIREKLKRDFTREFGENIQISLL</sequence>
<dbReference type="RefSeq" id="WP_262429513.1">
    <property type="nucleotide sequence ID" value="NZ_JACRTG010000018.1"/>
</dbReference>
<name>A0A926IK26_9FIRM</name>
<organism evidence="1 2">
    <name type="scientific">Paratissierella segnis</name>
    <dbReference type="NCBI Taxonomy" id="2763679"/>
    <lineage>
        <taxon>Bacteria</taxon>
        <taxon>Bacillati</taxon>
        <taxon>Bacillota</taxon>
        <taxon>Tissierellia</taxon>
        <taxon>Tissierellales</taxon>
        <taxon>Tissierellaceae</taxon>
        <taxon>Paratissierella</taxon>
    </lineage>
</organism>
<accession>A0A926IK26</accession>
<dbReference type="AlphaFoldDB" id="A0A926IK26"/>
<protein>
    <submittedName>
        <fullName evidence="1">Uncharacterized protein</fullName>
    </submittedName>
</protein>
<evidence type="ECO:0000313" key="2">
    <source>
        <dbReference type="Proteomes" id="UP000601171"/>
    </source>
</evidence>